<name>A0A165M167_EXIGL</name>
<gene>
    <name evidence="2" type="ORF">EXIGLDRAFT_727349</name>
</gene>
<dbReference type="EMBL" id="KV425916">
    <property type="protein sequence ID" value="KZV98622.1"/>
    <property type="molecule type" value="Genomic_DNA"/>
</dbReference>
<feature type="chain" id="PRO_5007862243" evidence="1">
    <location>
        <begin position="20"/>
        <end position="125"/>
    </location>
</feature>
<organism evidence="2 3">
    <name type="scientific">Exidia glandulosa HHB12029</name>
    <dbReference type="NCBI Taxonomy" id="1314781"/>
    <lineage>
        <taxon>Eukaryota</taxon>
        <taxon>Fungi</taxon>
        <taxon>Dikarya</taxon>
        <taxon>Basidiomycota</taxon>
        <taxon>Agaricomycotina</taxon>
        <taxon>Agaricomycetes</taxon>
        <taxon>Auriculariales</taxon>
        <taxon>Exidiaceae</taxon>
        <taxon>Exidia</taxon>
    </lineage>
</organism>
<dbReference type="AlphaFoldDB" id="A0A165M167"/>
<dbReference type="Proteomes" id="UP000077266">
    <property type="component" value="Unassembled WGS sequence"/>
</dbReference>
<evidence type="ECO:0000313" key="2">
    <source>
        <dbReference type="EMBL" id="KZV98622.1"/>
    </source>
</evidence>
<sequence length="125" mass="12849">MLISITLTLLHALLGGVLASIAVPREACTATAFDFIHFTPTSGAPVTILFILSDPQNTTCSASAVNPNHQVGGCEDGSSFQFLLNFNLTVDISGCGEVSGIPHPECSTDAAGETCVDEGPIVLSV</sequence>
<keyword evidence="1" id="KW-0732">Signal</keyword>
<evidence type="ECO:0000256" key="1">
    <source>
        <dbReference type="SAM" id="SignalP"/>
    </source>
</evidence>
<dbReference type="InParanoid" id="A0A165M167"/>
<proteinExistence type="predicted"/>
<feature type="signal peptide" evidence="1">
    <location>
        <begin position="1"/>
        <end position="19"/>
    </location>
</feature>
<reference evidence="2 3" key="1">
    <citation type="journal article" date="2016" name="Mol. Biol. Evol.">
        <title>Comparative Genomics of Early-Diverging Mushroom-Forming Fungi Provides Insights into the Origins of Lignocellulose Decay Capabilities.</title>
        <authorList>
            <person name="Nagy L.G."/>
            <person name="Riley R."/>
            <person name="Tritt A."/>
            <person name="Adam C."/>
            <person name="Daum C."/>
            <person name="Floudas D."/>
            <person name="Sun H."/>
            <person name="Yadav J.S."/>
            <person name="Pangilinan J."/>
            <person name="Larsson K.H."/>
            <person name="Matsuura K."/>
            <person name="Barry K."/>
            <person name="Labutti K."/>
            <person name="Kuo R."/>
            <person name="Ohm R.A."/>
            <person name="Bhattacharya S.S."/>
            <person name="Shirouzu T."/>
            <person name="Yoshinaga Y."/>
            <person name="Martin F.M."/>
            <person name="Grigoriev I.V."/>
            <person name="Hibbett D.S."/>
        </authorList>
    </citation>
    <scope>NUCLEOTIDE SEQUENCE [LARGE SCALE GENOMIC DNA]</scope>
    <source>
        <strain evidence="2 3">HHB12029</strain>
    </source>
</reference>
<accession>A0A165M167</accession>
<protein>
    <submittedName>
        <fullName evidence="2">Uncharacterized protein</fullName>
    </submittedName>
</protein>
<keyword evidence="3" id="KW-1185">Reference proteome</keyword>
<evidence type="ECO:0000313" key="3">
    <source>
        <dbReference type="Proteomes" id="UP000077266"/>
    </source>
</evidence>